<name>A0A7C4RTX1_9BACT</name>
<protein>
    <submittedName>
        <fullName evidence="1">Antitoxin</fullName>
    </submittedName>
</protein>
<dbReference type="EMBL" id="DSUH01000324">
    <property type="protein sequence ID" value="HGU33967.1"/>
    <property type="molecule type" value="Genomic_DNA"/>
</dbReference>
<evidence type="ECO:0000313" key="1">
    <source>
        <dbReference type="EMBL" id="HGU33967.1"/>
    </source>
</evidence>
<proteinExistence type="predicted"/>
<sequence length="96" mass="10892">MNHYVQFEQEEQELLDSYERDEWQSVAELQERLCQYQAYAIAAFEAMGLVSVPLSQEDIKAIRAKAVAAGMSYQTLIATIVHQYLAGELVEKPHSA</sequence>
<reference evidence="1" key="1">
    <citation type="journal article" date="2020" name="mSystems">
        <title>Genome- and Community-Level Interaction Insights into Carbon Utilization and Element Cycling Functions of Hydrothermarchaeota in Hydrothermal Sediment.</title>
        <authorList>
            <person name="Zhou Z."/>
            <person name="Liu Y."/>
            <person name="Xu W."/>
            <person name="Pan J."/>
            <person name="Luo Z.H."/>
            <person name="Li M."/>
        </authorList>
    </citation>
    <scope>NUCLEOTIDE SEQUENCE [LARGE SCALE GENOMIC DNA]</scope>
    <source>
        <strain evidence="1">SpSt-477</strain>
    </source>
</reference>
<accession>A0A7C4RTX1</accession>
<gene>
    <name evidence="1" type="ORF">ENS29_14135</name>
</gene>
<dbReference type="AlphaFoldDB" id="A0A7C4RTX1"/>
<organism evidence="1">
    <name type="scientific">Desulfatirhabdium butyrativorans</name>
    <dbReference type="NCBI Taxonomy" id="340467"/>
    <lineage>
        <taxon>Bacteria</taxon>
        <taxon>Pseudomonadati</taxon>
        <taxon>Thermodesulfobacteriota</taxon>
        <taxon>Desulfobacteria</taxon>
        <taxon>Desulfobacterales</taxon>
        <taxon>Desulfatirhabdiaceae</taxon>
        <taxon>Desulfatirhabdium</taxon>
    </lineage>
</organism>
<comment type="caution">
    <text evidence="1">The sequence shown here is derived from an EMBL/GenBank/DDBJ whole genome shotgun (WGS) entry which is preliminary data.</text>
</comment>